<sequence>MQILLFYIPTASKTEAISLGEKAIENRIAACSNIFPIQSIFPWEGTIQNENEFVLVLKTIPSLKNQLTSFITSLHSYEVPCILSWIVEVNESYGMWIKENVLKENSH</sequence>
<evidence type="ECO:0000313" key="3">
    <source>
        <dbReference type="Proteomes" id="UP000808337"/>
    </source>
</evidence>
<dbReference type="PANTHER" id="PTHR23419:SF8">
    <property type="entry name" value="FI09726P"/>
    <property type="match status" value="1"/>
</dbReference>
<reference evidence="2 3" key="1">
    <citation type="submission" date="2020-10" db="EMBL/GenBank/DDBJ databases">
        <title>Connecting structure to function with the recovery of over 1000 high-quality activated sludge metagenome-assembled genomes encoding full-length rRNA genes using long-read sequencing.</title>
        <authorList>
            <person name="Singleton C.M."/>
            <person name="Petriglieri F."/>
            <person name="Kristensen J.M."/>
            <person name="Kirkegaard R.H."/>
            <person name="Michaelsen T.Y."/>
            <person name="Andersen M.H."/>
            <person name="Karst S.M."/>
            <person name="Dueholm M.S."/>
            <person name="Nielsen P.H."/>
            <person name="Albertsen M."/>
        </authorList>
    </citation>
    <scope>NUCLEOTIDE SEQUENCE [LARGE SCALE GENOMIC DNA]</scope>
    <source>
        <strain evidence="2">Ribe_18-Q3-R11-54_MAXAC.273</strain>
    </source>
</reference>
<dbReference type="InterPro" id="IPR011322">
    <property type="entry name" value="N-reg_PII-like_a/b"/>
</dbReference>
<evidence type="ECO:0000313" key="2">
    <source>
        <dbReference type="EMBL" id="MBK9981448.1"/>
    </source>
</evidence>
<comment type="caution">
    <text evidence="2">The sequence shown here is derived from an EMBL/GenBank/DDBJ whole genome shotgun (WGS) entry which is preliminary data.</text>
</comment>
<dbReference type="Gene3D" id="3.30.70.120">
    <property type="match status" value="1"/>
</dbReference>
<dbReference type="GO" id="GO:0010038">
    <property type="term" value="P:response to metal ion"/>
    <property type="evidence" value="ECO:0007669"/>
    <property type="project" value="InterPro"/>
</dbReference>
<dbReference type="PANTHER" id="PTHR23419">
    <property type="entry name" value="DIVALENT CATION TOLERANCE CUTA-RELATED"/>
    <property type="match status" value="1"/>
</dbReference>
<accession>A0A9D7XRL6</accession>
<name>A0A9D7XRL6_9BACT</name>
<comment type="similarity">
    <text evidence="1">Belongs to the CutA family.</text>
</comment>
<dbReference type="Pfam" id="PF03091">
    <property type="entry name" value="CutA1"/>
    <property type="match status" value="1"/>
</dbReference>
<proteinExistence type="inferred from homology"/>
<dbReference type="InterPro" id="IPR004323">
    <property type="entry name" value="Ion_tolerance_CutA"/>
</dbReference>
<dbReference type="AlphaFoldDB" id="A0A9D7XRL6"/>
<organism evidence="2 3">
    <name type="scientific">Candidatus Opimibacter skivensis</name>
    <dbReference type="NCBI Taxonomy" id="2982028"/>
    <lineage>
        <taxon>Bacteria</taxon>
        <taxon>Pseudomonadati</taxon>
        <taxon>Bacteroidota</taxon>
        <taxon>Saprospiria</taxon>
        <taxon>Saprospirales</taxon>
        <taxon>Saprospiraceae</taxon>
        <taxon>Candidatus Opimibacter</taxon>
    </lineage>
</organism>
<dbReference type="EMBL" id="JADKGY010000001">
    <property type="protein sequence ID" value="MBK9981448.1"/>
    <property type="molecule type" value="Genomic_DNA"/>
</dbReference>
<evidence type="ECO:0000256" key="1">
    <source>
        <dbReference type="ARBA" id="ARBA00010169"/>
    </source>
</evidence>
<dbReference type="InterPro" id="IPR015867">
    <property type="entry name" value="N-reg_PII/ATP_PRibTrfase_C"/>
</dbReference>
<dbReference type="GO" id="GO:0005507">
    <property type="term" value="F:copper ion binding"/>
    <property type="evidence" value="ECO:0007669"/>
    <property type="project" value="TreeGrafter"/>
</dbReference>
<protein>
    <submittedName>
        <fullName evidence="2">Divalent-cation tolerance protein CutA</fullName>
    </submittedName>
</protein>
<dbReference type="SUPFAM" id="SSF54913">
    <property type="entry name" value="GlnB-like"/>
    <property type="match status" value="1"/>
</dbReference>
<gene>
    <name evidence="2" type="ORF">IPP15_03310</name>
</gene>
<dbReference type="Proteomes" id="UP000808337">
    <property type="component" value="Unassembled WGS sequence"/>
</dbReference>